<dbReference type="AlphaFoldDB" id="A0A8J5LU90"/>
<accession>A0A8J5LU90</accession>
<reference evidence="2 3" key="1">
    <citation type="submission" date="2020-08" db="EMBL/GenBank/DDBJ databases">
        <title>Plant Genome Project.</title>
        <authorList>
            <person name="Zhang R.-G."/>
        </authorList>
    </citation>
    <scope>NUCLEOTIDE SEQUENCE [LARGE SCALE GENOMIC DNA]</scope>
    <source>
        <tissue evidence="2">Rhizome</tissue>
    </source>
</reference>
<organism evidence="2 3">
    <name type="scientific">Zingiber officinale</name>
    <name type="common">Ginger</name>
    <name type="synonym">Amomum zingiber</name>
    <dbReference type="NCBI Taxonomy" id="94328"/>
    <lineage>
        <taxon>Eukaryota</taxon>
        <taxon>Viridiplantae</taxon>
        <taxon>Streptophyta</taxon>
        <taxon>Embryophyta</taxon>
        <taxon>Tracheophyta</taxon>
        <taxon>Spermatophyta</taxon>
        <taxon>Magnoliopsida</taxon>
        <taxon>Liliopsida</taxon>
        <taxon>Zingiberales</taxon>
        <taxon>Zingiberaceae</taxon>
        <taxon>Zingiber</taxon>
    </lineage>
</organism>
<name>A0A8J5LU90_ZINOF</name>
<dbReference type="OrthoDB" id="1855524at2759"/>
<keyword evidence="3" id="KW-1185">Reference proteome</keyword>
<dbReference type="InterPro" id="IPR038898">
    <property type="entry name" value="BROX"/>
</dbReference>
<dbReference type="CDD" id="cd09034">
    <property type="entry name" value="BRO1_Alix_like"/>
    <property type="match status" value="1"/>
</dbReference>
<dbReference type="Proteomes" id="UP000734854">
    <property type="component" value="Unassembled WGS sequence"/>
</dbReference>
<dbReference type="SMART" id="SM01041">
    <property type="entry name" value="BRO1"/>
    <property type="match status" value="1"/>
</dbReference>
<protein>
    <recommendedName>
        <fullName evidence="1">BRO1 domain-containing protein</fullName>
    </recommendedName>
</protein>
<feature type="domain" description="BRO1" evidence="1">
    <location>
        <begin position="25"/>
        <end position="417"/>
    </location>
</feature>
<sequence>MGCTSSIPKRKKKNISIDEVAVFVPVLWIPVDVDLVRPLRGLVPRDVLEKLSTFRRRIVSLAKESSFSSISNVLEAHRTLDDYLPILIGLVNPESQLETSVEFKWKSLGDDGHVTCFASAWYEMLSVVHMKAILSFLEANLILRSKDNPDSLEIKVSEDSKSTAIELLLKGSGCLEYAIHHILVHLPTQIRTSLPKDVQEGILEAISSQALAQCVEMQLGLALESEKATLSVKRRLACEEVSYFAQAHYWLSRCDTSDAYGKKLLLFIRWKFLEAKAAAYYYHSHILDKGSEPSNHISAVCCLFAADELLIESKRANLSFCLAAPVTRVPPAWGVMKHLYRKIPEVASKKSQTYRYLFEEDKNGHLQALPDLPEFPLSLRPDDYELPEVDACWSSENGQPQLLTLKAHLKDEEIDSD</sequence>
<dbReference type="PANTHER" id="PTHR23032">
    <property type="entry name" value="BRO1 DOMAIN-CONTAINING PROTEIN BROX"/>
    <property type="match status" value="1"/>
</dbReference>
<evidence type="ECO:0000313" key="2">
    <source>
        <dbReference type="EMBL" id="KAG6523636.1"/>
    </source>
</evidence>
<evidence type="ECO:0000259" key="1">
    <source>
        <dbReference type="PROSITE" id="PS51180"/>
    </source>
</evidence>
<dbReference type="InterPro" id="IPR004328">
    <property type="entry name" value="BRO1_dom"/>
</dbReference>
<evidence type="ECO:0000313" key="3">
    <source>
        <dbReference type="Proteomes" id="UP000734854"/>
    </source>
</evidence>
<dbReference type="PANTHER" id="PTHR23032:SF2">
    <property type="entry name" value="ENDOSOMAL TARGETING BRO1-LIKE DOMAIN-CONTAINING PROTEIN"/>
    <property type="match status" value="1"/>
</dbReference>
<dbReference type="Pfam" id="PF03097">
    <property type="entry name" value="BRO1"/>
    <property type="match status" value="1"/>
</dbReference>
<comment type="caution">
    <text evidence="2">The sequence shown here is derived from an EMBL/GenBank/DDBJ whole genome shotgun (WGS) entry which is preliminary data.</text>
</comment>
<dbReference type="PROSITE" id="PS51180">
    <property type="entry name" value="BRO1"/>
    <property type="match status" value="1"/>
</dbReference>
<gene>
    <name evidence="2" type="ORF">ZIOFF_013501</name>
</gene>
<proteinExistence type="predicted"/>
<dbReference type="EMBL" id="JACMSC010000004">
    <property type="protein sequence ID" value="KAG6523636.1"/>
    <property type="molecule type" value="Genomic_DNA"/>
</dbReference>